<sequence length="497" mass="53973">MCYYTNWSQYRTGRGRFVPSNIDVNYCSHLIFAFAQVSDNQLNTVEWNDVLSYGDGGLYTQFNNLKQQKPSLSTLLAVGGWNAGSSEFTRMVSTAATRAQFVTSSISLLRTNNFDGLDLDWEYPGQRGSPPEDKQRFALLVQELRQAFDNEARSTGRQRLLLTAAVPASLSAVDIGYDVPTLNQYLDYFNLMEYDFFVGSEPQTGLNAPLNTQNPSSLSIVSSVNYWIQKGAARAKINLGFPSYGHTFALSSPSNAGIGAPAVGQGVPGTITGQAGFLSYYEICDSVLSRYNIQRDPAGTELYGSLGTQWIAFDDVFSYQSKLTWLNNNGLAGAIVWSVDLDDFTGGSCGTRYPLISVLGSCLINGVNCSPTGSTAITQAPPPVTPAPTFAPTAPPLVTRAPTFAPTAPPTVFVPPTTPRPVTFSPTTTAPSATGDAQCPSRSGLYRDVQDCSAFWFCYLPLRWRFTCPPGTSFNQRTLVCDFTSYVDCTAGFLFQG</sequence>
<gene>
    <name evidence="10" type="ORF">C0Q70_02101</name>
</gene>
<dbReference type="InterPro" id="IPR011583">
    <property type="entry name" value="Chitinase_II/V-like_cat"/>
</dbReference>
<proteinExistence type="inferred from homology"/>
<evidence type="ECO:0000256" key="6">
    <source>
        <dbReference type="ARBA" id="ARBA00023295"/>
    </source>
</evidence>
<dbReference type="GO" id="GO:0004568">
    <property type="term" value="F:chitinase activity"/>
    <property type="evidence" value="ECO:0007669"/>
    <property type="project" value="TreeGrafter"/>
</dbReference>
<dbReference type="Proteomes" id="UP000245119">
    <property type="component" value="Linkage Group LG1"/>
</dbReference>
<dbReference type="Pfam" id="PF01607">
    <property type="entry name" value="CBM_14"/>
    <property type="match status" value="1"/>
</dbReference>
<name>A0A2T7Q1F1_POMCA</name>
<dbReference type="PROSITE" id="PS51910">
    <property type="entry name" value="GH18_2"/>
    <property type="match status" value="1"/>
</dbReference>
<dbReference type="InterPro" id="IPR029070">
    <property type="entry name" value="Chitinase_insertion_sf"/>
</dbReference>
<accession>A0A2T7Q1F1</accession>
<dbReference type="InterPro" id="IPR050314">
    <property type="entry name" value="Glycosyl_Hydrlase_18"/>
</dbReference>
<dbReference type="PROSITE" id="PS01095">
    <property type="entry name" value="GH18_1"/>
    <property type="match status" value="1"/>
</dbReference>
<keyword evidence="4 7" id="KW-0378">Hydrolase</keyword>
<keyword evidence="3" id="KW-0732">Signal</keyword>
<comment type="caution">
    <text evidence="10">The sequence shown here is derived from an EMBL/GenBank/DDBJ whole genome shotgun (WGS) entry which is preliminary data.</text>
</comment>
<dbReference type="FunFam" id="3.10.50.10:FF:000001">
    <property type="entry name" value="Chitinase 3-like 1"/>
    <property type="match status" value="1"/>
</dbReference>
<evidence type="ECO:0000259" key="9">
    <source>
        <dbReference type="PROSITE" id="PS51910"/>
    </source>
</evidence>
<evidence type="ECO:0000256" key="4">
    <source>
        <dbReference type="ARBA" id="ARBA00022801"/>
    </source>
</evidence>
<dbReference type="SUPFAM" id="SSF57625">
    <property type="entry name" value="Invertebrate chitin-binding proteins"/>
    <property type="match status" value="1"/>
</dbReference>
<dbReference type="CDD" id="cd02872">
    <property type="entry name" value="GH18_chitolectin_chitotriosidase"/>
    <property type="match status" value="1"/>
</dbReference>
<dbReference type="SUPFAM" id="SSF51445">
    <property type="entry name" value="(Trans)glycosidases"/>
    <property type="match status" value="1"/>
</dbReference>
<evidence type="ECO:0000259" key="8">
    <source>
        <dbReference type="PROSITE" id="PS50940"/>
    </source>
</evidence>
<dbReference type="InterPro" id="IPR002557">
    <property type="entry name" value="Chitin-bd_dom"/>
</dbReference>
<evidence type="ECO:0000313" key="10">
    <source>
        <dbReference type="EMBL" id="PVD39470.1"/>
    </source>
</evidence>
<dbReference type="Gene3D" id="2.170.140.10">
    <property type="entry name" value="Chitin binding domain"/>
    <property type="match status" value="1"/>
</dbReference>
<dbReference type="GO" id="GO:0006032">
    <property type="term" value="P:chitin catabolic process"/>
    <property type="evidence" value="ECO:0007669"/>
    <property type="project" value="TreeGrafter"/>
</dbReference>
<dbReference type="InterPro" id="IPR001223">
    <property type="entry name" value="Glyco_hydro18_cat"/>
</dbReference>
<keyword evidence="2" id="KW-0147">Chitin-binding</keyword>
<evidence type="ECO:0000256" key="3">
    <source>
        <dbReference type="ARBA" id="ARBA00022729"/>
    </source>
</evidence>
<evidence type="ECO:0000256" key="7">
    <source>
        <dbReference type="RuleBase" id="RU000489"/>
    </source>
</evidence>
<dbReference type="OrthoDB" id="76388at2759"/>
<dbReference type="GO" id="GO:0005576">
    <property type="term" value="C:extracellular region"/>
    <property type="evidence" value="ECO:0007669"/>
    <property type="project" value="InterPro"/>
</dbReference>
<keyword evidence="6 7" id="KW-0326">Glycosidase</keyword>
<evidence type="ECO:0000313" key="11">
    <source>
        <dbReference type="Proteomes" id="UP000245119"/>
    </source>
</evidence>
<dbReference type="InterPro" id="IPR036508">
    <property type="entry name" value="Chitin-bd_dom_sf"/>
</dbReference>
<dbReference type="InterPro" id="IPR017853">
    <property type="entry name" value="GH"/>
</dbReference>
<dbReference type="SMART" id="SM00494">
    <property type="entry name" value="ChtBD2"/>
    <property type="match status" value="1"/>
</dbReference>
<keyword evidence="11" id="KW-1185">Reference proteome</keyword>
<feature type="domain" description="GH18" evidence="9">
    <location>
        <begin position="1"/>
        <end position="366"/>
    </location>
</feature>
<dbReference type="InterPro" id="IPR001579">
    <property type="entry name" value="Glyco_hydro_18_chit_AS"/>
</dbReference>
<evidence type="ECO:0000256" key="5">
    <source>
        <dbReference type="ARBA" id="ARBA00023157"/>
    </source>
</evidence>
<dbReference type="Gene3D" id="3.20.20.80">
    <property type="entry name" value="Glycosidases"/>
    <property type="match status" value="1"/>
</dbReference>
<dbReference type="Gene3D" id="3.10.50.10">
    <property type="match status" value="1"/>
</dbReference>
<dbReference type="AlphaFoldDB" id="A0A2T7Q1F1"/>
<dbReference type="EMBL" id="PZQS01000001">
    <property type="protein sequence ID" value="PVD39470.1"/>
    <property type="molecule type" value="Genomic_DNA"/>
</dbReference>
<keyword evidence="5" id="KW-1015">Disulfide bond</keyword>
<dbReference type="PANTHER" id="PTHR11177">
    <property type="entry name" value="CHITINASE"/>
    <property type="match status" value="1"/>
</dbReference>
<dbReference type="GO" id="GO:0008061">
    <property type="term" value="F:chitin binding"/>
    <property type="evidence" value="ECO:0007669"/>
    <property type="project" value="UniProtKB-KW"/>
</dbReference>
<evidence type="ECO:0000256" key="1">
    <source>
        <dbReference type="ARBA" id="ARBA00009121"/>
    </source>
</evidence>
<reference evidence="10 11" key="1">
    <citation type="submission" date="2018-04" db="EMBL/GenBank/DDBJ databases">
        <title>The genome of golden apple snail Pomacea canaliculata provides insight into stress tolerance and invasive adaptation.</title>
        <authorList>
            <person name="Liu C."/>
            <person name="Liu B."/>
            <person name="Ren Y."/>
            <person name="Zhang Y."/>
            <person name="Wang H."/>
            <person name="Li S."/>
            <person name="Jiang F."/>
            <person name="Yin L."/>
            <person name="Zhang G."/>
            <person name="Qian W."/>
            <person name="Fan W."/>
        </authorList>
    </citation>
    <scope>NUCLEOTIDE SEQUENCE [LARGE SCALE GENOMIC DNA]</scope>
    <source>
        <strain evidence="10">SZHN2017</strain>
        <tissue evidence="10">Muscle</tissue>
    </source>
</reference>
<dbReference type="FunFam" id="3.20.20.80:FF:000007">
    <property type="entry name" value="Acidic mammalian chitinase"/>
    <property type="match status" value="1"/>
</dbReference>
<dbReference type="PROSITE" id="PS50940">
    <property type="entry name" value="CHIT_BIND_II"/>
    <property type="match status" value="1"/>
</dbReference>
<dbReference type="GO" id="GO:0005975">
    <property type="term" value="P:carbohydrate metabolic process"/>
    <property type="evidence" value="ECO:0007669"/>
    <property type="project" value="InterPro"/>
</dbReference>
<dbReference type="STRING" id="400727.A0A2T7Q1F1"/>
<comment type="similarity">
    <text evidence="1">Belongs to the glycosyl hydrolase 18 family. Chitinase class II subfamily.</text>
</comment>
<feature type="domain" description="Chitin-binding type-2" evidence="8">
    <location>
        <begin position="436"/>
        <end position="491"/>
    </location>
</feature>
<dbReference type="Pfam" id="PF00704">
    <property type="entry name" value="Glyco_hydro_18"/>
    <property type="match status" value="1"/>
</dbReference>
<protein>
    <submittedName>
        <fullName evidence="10">Uncharacterized protein</fullName>
    </submittedName>
</protein>
<dbReference type="PANTHER" id="PTHR11177:SF317">
    <property type="entry name" value="CHITINASE 12-RELATED"/>
    <property type="match status" value="1"/>
</dbReference>
<evidence type="ECO:0000256" key="2">
    <source>
        <dbReference type="ARBA" id="ARBA00022669"/>
    </source>
</evidence>
<dbReference type="SMART" id="SM00636">
    <property type="entry name" value="Glyco_18"/>
    <property type="match status" value="1"/>
</dbReference>
<dbReference type="SUPFAM" id="SSF54556">
    <property type="entry name" value="Chitinase insertion domain"/>
    <property type="match status" value="1"/>
</dbReference>
<organism evidence="10 11">
    <name type="scientific">Pomacea canaliculata</name>
    <name type="common">Golden apple snail</name>
    <dbReference type="NCBI Taxonomy" id="400727"/>
    <lineage>
        <taxon>Eukaryota</taxon>
        <taxon>Metazoa</taxon>
        <taxon>Spiralia</taxon>
        <taxon>Lophotrochozoa</taxon>
        <taxon>Mollusca</taxon>
        <taxon>Gastropoda</taxon>
        <taxon>Caenogastropoda</taxon>
        <taxon>Architaenioglossa</taxon>
        <taxon>Ampullarioidea</taxon>
        <taxon>Ampullariidae</taxon>
        <taxon>Pomacea</taxon>
    </lineage>
</organism>